<evidence type="ECO:0000259" key="7">
    <source>
        <dbReference type="PROSITE" id="PS50067"/>
    </source>
</evidence>
<dbReference type="EMBL" id="JALLKP010000004">
    <property type="protein sequence ID" value="KAK2195436.1"/>
    <property type="molecule type" value="Genomic_DNA"/>
</dbReference>
<dbReference type="GO" id="GO:0016787">
    <property type="term" value="F:hydrolase activity"/>
    <property type="evidence" value="ECO:0007669"/>
    <property type="project" value="UniProtKB-KW"/>
</dbReference>
<dbReference type="SMART" id="SM00129">
    <property type="entry name" value="KISc"/>
    <property type="match status" value="1"/>
</dbReference>
<dbReference type="Pfam" id="PF00225">
    <property type="entry name" value="Kinesin"/>
    <property type="match status" value="1"/>
</dbReference>
<dbReference type="GO" id="GO:0003777">
    <property type="term" value="F:microtubule motor activity"/>
    <property type="evidence" value="ECO:0007669"/>
    <property type="project" value="InterPro"/>
</dbReference>
<dbReference type="AlphaFoldDB" id="A0AAD9PII6"/>
<dbReference type="Gene3D" id="3.40.850.10">
    <property type="entry name" value="Kinesin motor domain"/>
    <property type="match status" value="1"/>
</dbReference>
<feature type="domain" description="Kinesin motor" evidence="7">
    <location>
        <begin position="10"/>
        <end position="127"/>
    </location>
</feature>
<dbReference type="GO" id="GO:0005874">
    <property type="term" value="C:microtubule"/>
    <property type="evidence" value="ECO:0007669"/>
    <property type="project" value="UniProtKB-KW"/>
</dbReference>
<dbReference type="Proteomes" id="UP001214638">
    <property type="component" value="Unassembled WGS sequence"/>
</dbReference>
<keyword evidence="9" id="KW-1185">Reference proteome</keyword>
<dbReference type="InterPro" id="IPR001752">
    <property type="entry name" value="Kinesin_motor_dom"/>
</dbReference>
<dbReference type="PROSITE" id="PS50067">
    <property type="entry name" value="KINESIN_MOTOR_2"/>
    <property type="match status" value="1"/>
</dbReference>
<keyword evidence="2" id="KW-0963">Cytoplasm</keyword>
<evidence type="ECO:0000256" key="4">
    <source>
        <dbReference type="ARBA" id="ARBA00023175"/>
    </source>
</evidence>
<dbReference type="RefSeq" id="XP_067802279.1">
    <property type="nucleotide sequence ID" value="XM_067948128.1"/>
</dbReference>
<evidence type="ECO:0000256" key="2">
    <source>
        <dbReference type="ARBA" id="ARBA00022490"/>
    </source>
</evidence>
<keyword evidence="8" id="KW-0378">Hydrolase</keyword>
<dbReference type="InterPro" id="IPR027640">
    <property type="entry name" value="Kinesin-like_fam"/>
</dbReference>
<dbReference type="GO" id="GO:0008017">
    <property type="term" value="F:microtubule binding"/>
    <property type="evidence" value="ECO:0007669"/>
    <property type="project" value="InterPro"/>
</dbReference>
<evidence type="ECO:0000313" key="9">
    <source>
        <dbReference type="Proteomes" id="UP001214638"/>
    </source>
</evidence>
<proteinExistence type="inferred from homology"/>
<comment type="similarity">
    <text evidence="6">Belongs to the TRAFAC class myosin-kinesin ATPase superfamily. Kinesin family.</text>
</comment>
<protein>
    <submittedName>
        <fullName evidence="8">Bifunctional Kinesin motor domain/P-loop containing nucleoside triphosphate hydrolase/Kinesin motor domain superfamily</fullName>
    </submittedName>
</protein>
<evidence type="ECO:0000256" key="6">
    <source>
        <dbReference type="PROSITE-ProRule" id="PRU00283"/>
    </source>
</evidence>
<dbReference type="KEGG" id="bdw:94337409"/>
<evidence type="ECO:0000256" key="1">
    <source>
        <dbReference type="ARBA" id="ARBA00004245"/>
    </source>
</evidence>
<dbReference type="InterPro" id="IPR027417">
    <property type="entry name" value="P-loop_NTPase"/>
</dbReference>
<evidence type="ECO:0000313" key="8">
    <source>
        <dbReference type="EMBL" id="KAK2195436.1"/>
    </source>
</evidence>
<accession>A0AAD9PII6</accession>
<name>A0AAD9PII6_9APIC</name>
<keyword evidence="3" id="KW-0493">Microtubule</keyword>
<keyword evidence="6" id="KW-0547">Nucleotide-binding</keyword>
<keyword evidence="6" id="KW-0067">ATP-binding</keyword>
<keyword evidence="5" id="KW-0206">Cytoskeleton</keyword>
<dbReference type="PANTHER" id="PTHR47971:SF8">
    <property type="entry name" value="KINESIN-LIKE PROTEIN"/>
    <property type="match status" value="1"/>
</dbReference>
<dbReference type="GO" id="GO:0005524">
    <property type="term" value="F:ATP binding"/>
    <property type="evidence" value="ECO:0007669"/>
    <property type="project" value="UniProtKB-UniRule"/>
</dbReference>
<dbReference type="PANTHER" id="PTHR47971">
    <property type="entry name" value="KINESIN-RELATED PROTEIN 6"/>
    <property type="match status" value="1"/>
</dbReference>
<gene>
    <name evidence="8" type="ORF">BdWA1_003112</name>
</gene>
<evidence type="ECO:0000256" key="3">
    <source>
        <dbReference type="ARBA" id="ARBA00022701"/>
    </source>
</evidence>
<organism evidence="8 9">
    <name type="scientific">Babesia duncani</name>
    <dbReference type="NCBI Taxonomy" id="323732"/>
    <lineage>
        <taxon>Eukaryota</taxon>
        <taxon>Sar</taxon>
        <taxon>Alveolata</taxon>
        <taxon>Apicomplexa</taxon>
        <taxon>Aconoidasida</taxon>
        <taxon>Piroplasmida</taxon>
        <taxon>Babesiidae</taxon>
        <taxon>Babesia</taxon>
    </lineage>
</organism>
<dbReference type="SUPFAM" id="SSF52540">
    <property type="entry name" value="P-loop containing nucleoside triphosphate hydrolases"/>
    <property type="match status" value="1"/>
</dbReference>
<dbReference type="InterPro" id="IPR036961">
    <property type="entry name" value="Kinesin_motor_dom_sf"/>
</dbReference>
<dbReference type="GO" id="GO:0007018">
    <property type="term" value="P:microtubule-based movement"/>
    <property type="evidence" value="ECO:0007669"/>
    <property type="project" value="InterPro"/>
</dbReference>
<comment type="subcellular location">
    <subcellularLocation>
        <location evidence="1">Cytoplasm</location>
        <location evidence="1">Cytoskeleton</location>
    </subcellularLocation>
</comment>
<dbReference type="GeneID" id="94337409"/>
<sequence length="127" mass="14682">MAKHVAEKGRIDVIVRKRPLNEFEINRGDRHVVSCSTENTVVVEEPRVRIDGTAYIDRHEFRVDRFYDENADNEQIYREYVRPLVEYAFNEARTCSCFTYGQTGSGKTFTMIGSRRAKMVSPSIGLL</sequence>
<reference evidence="8" key="1">
    <citation type="journal article" date="2023" name="Nat. Microbiol.">
        <title>Babesia duncani multi-omics identifies virulence factors and drug targets.</title>
        <authorList>
            <person name="Singh P."/>
            <person name="Lonardi S."/>
            <person name="Liang Q."/>
            <person name="Vydyam P."/>
            <person name="Khabirova E."/>
            <person name="Fang T."/>
            <person name="Gihaz S."/>
            <person name="Thekkiniath J."/>
            <person name="Munshi M."/>
            <person name="Abel S."/>
            <person name="Ciampossin L."/>
            <person name="Batugedara G."/>
            <person name="Gupta M."/>
            <person name="Lu X.M."/>
            <person name="Lenz T."/>
            <person name="Chakravarty S."/>
            <person name="Cornillot E."/>
            <person name="Hu Y."/>
            <person name="Ma W."/>
            <person name="Gonzalez L.M."/>
            <person name="Sanchez S."/>
            <person name="Estrada K."/>
            <person name="Sanchez-Flores A."/>
            <person name="Montero E."/>
            <person name="Harb O.S."/>
            <person name="Le Roch K.G."/>
            <person name="Mamoun C.B."/>
        </authorList>
    </citation>
    <scope>NUCLEOTIDE SEQUENCE</scope>
    <source>
        <strain evidence="8">WA1</strain>
    </source>
</reference>
<feature type="binding site" evidence="6">
    <location>
        <begin position="101"/>
        <end position="108"/>
    </location>
    <ligand>
        <name>ATP</name>
        <dbReference type="ChEBI" id="CHEBI:30616"/>
    </ligand>
</feature>
<evidence type="ECO:0000256" key="5">
    <source>
        <dbReference type="ARBA" id="ARBA00023212"/>
    </source>
</evidence>
<comment type="caution">
    <text evidence="8">The sequence shown here is derived from an EMBL/GenBank/DDBJ whole genome shotgun (WGS) entry which is preliminary data.</text>
</comment>
<dbReference type="GO" id="GO:0007019">
    <property type="term" value="P:microtubule depolymerization"/>
    <property type="evidence" value="ECO:0007669"/>
    <property type="project" value="TreeGrafter"/>
</dbReference>
<keyword evidence="4 6" id="KW-0505">Motor protein</keyword>